<dbReference type="Gene3D" id="3.30.70.100">
    <property type="match status" value="1"/>
</dbReference>
<dbReference type="PANTHER" id="PTHR47268">
    <property type="entry name" value="ACYLPHOSPHATASE"/>
    <property type="match status" value="1"/>
</dbReference>
<dbReference type="PANTHER" id="PTHR47268:SF4">
    <property type="entry name" value="ACYLPHOSPHATASE"/>
    <property type="match status" value="1"/>
</dbReference>
<name>A0ABP7AE15_9ACTN</name>
<evidence type="ECO:0000259" key="8">
    <source>
        <dbReference type="PROSITE" id="PS51160"/>
    </source>
</evidence>
<dbReference type="InterPro" id="IPR001792">
    <property type="entry name" value="Acylphosphatase-like_dom"/>
</dbReference>
<dbReference type="EMBL" id="BAABAB010000026">
    <property type="protein sequence ID" value="GAA3630082.1"/>
    <property type="molecule type" value="Genomic_DNA"/>
</dbReference>
<dbReference type="EC" id="3.6.1.7" evidence="2"/>
<dbReference type="Proteomes" id="UP001501490">
    <property type="component" value="Unassembled WGS sequence"/>
</dbReference>
<gene>
    <name evidence="9" type="ORF">GCM10022236_35600</name>
</gene>
<keyword evidence="10" id="KW-1185">Reference proteome</keyword>
<dbReference type="Pfam" id="PF00708">
    <property type="entry name" value="Acylphosphatase"/>
    <property type="match status" value="1"/>
</dbReference>
<comment type="similarity">
    <text evidence="1 7">Belongs to the acylphosphatase family.</text>
</comment>
<evidence type="ECO:0000313" key="9">
    <source>
        <dbReference type="EMBL" id="GAA3630082.1"/>
    </source>
</evidence>
<dbReference type="RefSeq" id="WP_344807035.1">
    <property type="nucleotide sequence ID" value="NZ_BAABAB010000026.1"/>
</dbReference>
<proteinExistence type="inferred from homology"/>
<dbReference type="PROSITE" id="PS51160">
    <property type="entry name" value="ACYLPHOSPHATASE_3"/>
    <property type="match status" value="1"/>
</dbReference>
<accession>A0ABP7AE15</accession>
<evidence type="ECO:0000256" key="6">
    <source>
        <dbReference type="PROSITE-ProRule" id="PRU00520"/>
    </source>
</evidence>
<sequence>MIRRRLVVTGRVKHPTFKQSYLREAERLGVRGWALSRDDERVDAVFEGEPDAVEQMIEWTRTGPGHTYVTGVEVVAEDPVGEQGFAVD</sequence>
<dbReference type="SUPFAM" id="SSF54975">
    <property type="entry name" value="Acylphosphatase/BLUF domain-like"/>
    <property type="match status" value="1"/>
</dbReference>
<dbReference type="InterPro" id="IPR036046">
    <property type="entry name" value="Acylphosphatase-like_dom_sf"/>
</dbReference>
<evidence type="ECO:0000256" key="5">
    <source>
        <dbReference type="ARBA" id="ARBA00047645"/>
    </source>
</evidence>
<evidence type="ECO:0000256" key="3">
    <source>
        <dbReference type="ARBA" id="ARBA00015991"/>
    </source>
</evidence>
<reference evidence="10" key="1">
    <citation type="journal article" date="2019" name="Int. J. Syst. Evol. Microbiol.">
        <title>The Global Catalogue of Microorganisms (GCM) 10K type strain sequencing project: providing services to taxonomists for standard genome sequencing and annotation.</title>
        <authorList>
            <consortium name="The Broad Institute Genomics Platform"/>
            <consortium name="The Broad Institute Genome Sequencing Center for Infectious Disease"/>
            <person name="Wu L."/>
            <person name="Ma J."/>
        </authorList>
    </citation>
    <scope>NUCLEOTIDE SEQUENCE [LARGE SCALE GENOMIC DNA]</scope>
    <source>
        <strain evidence="10">JCM 16929</strain>
    </source>
</reference>
<evidence type="ECO:0000256" key="1">
    <source>
        <dbReference type="ARBA" id="ARBA00005614"/>
    </source>
</evidence>
<dbReference type="InterPro" id="IPR020456">
    <property type="entry name" value="Acylphosphatase"/>
</dbReference>
<evidence type="ECO:0000256" key="7">
    <source>
        <dbReference type="RuleBase" id="RU004168"/>
    </source>
</evidence>
<comment type="caution">
    <text evidence="6">Lacks conserved residue(s) required for the propagation of feature annotation.</text>
</comment>
<evidence type="ECO:0000256" key="4">
    <source>
        <dbReference type="ARBA" id="ARBA00032904"/>
    </source>
</evidence>
<feature type="domain" description="Acylphosphatase-like" evidence="8">
    <location>
        <begin position="3"/>
        <end position="88"/>
    </location>
</feature>
<comment type="catalytic activity">
    <reaction evidence="5">
        <text>an acyl phosphate + H2O = a carboxylate + phosphate + H(+)</text>
        <dbReference type="Rhea" id="RHEA:14965"/>
        <dbReference type="ChEBI" id="CHEBI:15377"/>
        <dbReference type="ChEBI" id="CHEBI:15378"/>
        <dbReference type="ChEBI" id="CHEBI:29067"/>
        <dbReference type="ChEBI" id="CHEBI:43474"/>
        <dbReference type="ChEBI" id="CHEBI:59918"/>
        <dbReference type="EC" id="3.6.1.7"/>
    </reaction>
</comment>
<organism evidence="9 10">
    <name type="scientific">Microlunatus ginsengisoli</name>
    <dbReference type="NCBI Taxonomy" id="363863"/>
    <lineage>
        <taxon>Bacteria</taxon>
        <taxon>Bacillati</taxon>
        <taxon>Actinomycetota</taxon>
        <taxon>Actinomycetes</taxon>
        <taxon>Propionibacteriales</taxon>
        <taxon>Propionibacteriaceae</taxon>
        <taxon>Microlunatus</taxon>
    </lineage>
</organism>
<evidence type="ECO:0000256" key="2">
    <source>
        <dbReference type="ARBA" id="ARBA00012150"/>
    </source>
</evidence>
<protein>
    <recommendedName>
        <fullName evidence="3">Acylphosphatase</fullName>
        <ecNumber evidence="2">3.6.1.7</ecNumber>
    </recommendedName>
    <alternativeName>
        <fullName evidence="4">Acylphosphate phosphohydrolase</fullName>
    </alternativeName>
</protein>
<comment type="caution">
    <text evidence="9">The sequence shown here is derived from an EMBL/GenBank/DDBJ whole genome shotgun (WGS) entry which is preliminary data.</text>
</comment>
<evidence type="ECO:0000313" key="10">
    <source>
        <dbReference type="Proteomes" id="UP001501490"/>
    </source>
</evidence>